<dbReference type="PANTHER" id="PTHR11219:SF70">
    <property type="entry name" value="EGF-LIKE DOMAIN-CONTAINING PROTEIN"/>
    <property type="match status" value="1"/>
</dbReference>
<protein>
    <recommendedName>
        <fullName evidence="4">Right handed beta helix domain-containing protein</fullName>
    </recommendedName>
</protein>
<proteinExistence type="predicted"/>
<dbReference type="GO" id="GO:0008045">
    <property type="term" value="P:motor neuron axon guidance"/>
    <property type="evidence" value="ECO:0007669"/>
    <property type="project" value="TreeGrafter"/>
</dbReference>
<dbReference type="Gene3D" id="2.160.20.10">
    <property type="entry name" value="Single-stranded right-handed beta-helix, Pectin lyase-like"/>
    <property type="match status" value="2"/>
</dbReference>
<keyword evidence="2" id="KW-0677">Repeat</keyword>
<dbReference type="EMBL" id="BTSY01000001">
    <property type="protein sequence ID" value="GMT08751.1"/>
    <property type="molecule type" value="Genomic_DNA"/>
</dbReference>
<feature type="non-terminal residue" evidence="5">
    <location>
        <position position="909"/>
    </location>
</feature>
<dbReference type="AlphaFoldDB" id="A0AAV5UQL6"/>
<keyword evidence="1" id="KW-0245">EGF-like domain</keyword>
<keyword evidence="3" id="KW-1015">Disulfide bond</keyword>
<reference evidence="5" key="1">
    <citation type="submission" date="2023-10" db="EMBL/GenBank/DDBJ databases">
        <title>Genome assembly of Pristionchus species.</title>
        <authorList>
            <person name="Yoshida K."/>
            <person name="Sommer R.J."/>
        </authorList>
    </citation>
    <scope>NUCLEOTIDE SEQUENCE</scope>
    <source>
        <strain evidence="5">RS5133</strain>
    </source>
</reference>
<evidence type="ECO:0000256" key="1">
    <source>
        <dbReference type="ARBA" id="ARBA00022536"/>
    </source>
</evidence>
<accession>A0AAV5UQL6</accession>
<organism evidence="5 6">
    <name type="scientific">Pristionchus fissidentatus</name>
    <dbReference type="NCBI Taxonomy" id="1538716"/>
    <lineage>
        <taxon>Eukaryota</taxon>
        <taxon>Metazoa</taxon>
        <taxon>Ecdysozoa</taxon>
        <taxon>Nematoda</taxon>
        <taxon>Chromadorea</taxon>
        <taxon>Rhabditida</taxon>
        <taxon>Rhabditina</taxon>
        <taxon>Diplogasteromorpha</taxon>
        <taxon>Diplogasteroidea</taxon>
        <taxon>Neodiplogasteridae</taxon>
        <taxon>Pristionchus</taxon>
    </lineage>
</organism>
<dbReference type="Proteomes" id="UP001432322">
    <property type="component" value="Unassembled WGS sequence"/>
</dbReference>
<evidence type="ECO:0000259" key="4">
    <source>
        <dbReference type="Pfam" id="PF13229"/>
    </source>
</evidence>
<feature type="non-terminal residue" evidence="5">
    <location>
        <position position="1"/>
    </location>
</feature>
<dbReference type="InterPro" id="IPR039448">
    <property type="entry name" value="Beta_helix"/>
</dbReference>
<dbReference type="PANTHER" id="PTHR11219">
    <property type="entry name" value="TENEURIN AND N-ACETYLGLUCOSAMINE-1-PHOSPHODIESTER ALPHA-N-ACETYLGLUCOSAMINIDASE"/>
    <property type="match status" value="1"/>
</dbReference>
<feature type="domain" description="Right handed beta helix" evidence="4">
    <location>
        <begin position="165"/>
        <end position="321"/>
    </location>
</feature>
<sequence length="909" mass="97629">YDVSSSSLSFVNITSADVGMMIDAAAESPPMKNVVVDGARRGYVIDTQRGDGLHRITGASAVNSLESGFTITGEGDVQFEDCLSSSNGRHGFELLTTGSLSMYSSSAFSNSHDGVFLNGSSSFSVQQSLLGGNGAAGLRALRRSSSSSDQFTLHLRSINITSHFYDPAILLTTADNMDFLLAESNLYENANGALIFGGTTSASQVQLINNRWVKNSGPTVHFGLVQGGTILVEQNTFEENRGKQQREAVVDIMSDADAESKIVINNNTWRNNQIEGLVRFEVMGGRQPKVSISHNSFIDNHATVVVDVAVLNQPSISNNNFADPQSSCELAAIAEHPENEFGKTAQNSRCDLRVGSTSRPIVTSPSTNVFPPLTETYNQIKTSSSPYIIDGDVDIPAETIVVVDKGNSIGFYGNAGMNINGKLYINGTPSEPVELFGGEGAPWKGLKLEKGGHLFLSNVIIRDAHLGALLNSDSVTLHNVTFIRSLLHAIELGPEYCKGEICTLDMGNSTIRDAFGSALMVDYRQRAVPLVISNGNFINNSETAIEFQAPAGEITIKDVLIRNGGGNGIWLEERPDEGLEAVRIERVRIEDEERGEVGLYISSKQAKKVEIIDSTFVRNTVPSAVIDLDMTTPVSFFNFSGNRFRNNSQVVTAISCVGCSSGIISKNEWTQNNRDHDGTSLFVEFKRLASQEKEPSILIDNNKFDSNAGESAMAFSSDDDRPIAAVLHQNLFLNNNNTRAVIVTDTPDSSLLLNTFENPLSLFDLEVMFGDGGKHLNATKNKWTNDPPGILDGTHSKNKGFVNLGSTPAVTSLPTLITPLSADCATVNYCPSLCLCSSGWSSPTCSLRVPTCPLNCSDHGACVGSQCICELGWIGQSCETATCSGVGDCSQHGVCVGKDKCECADGWSG</sequence>
<evidence type="ECO:0000256" key="2">
    <source>
        <dbReference type="ARBA" id="ARBA00022737"/>
    </source>
</evidence>
<feature type="domain" description="Right handed beta helix" evidence="4">
    <location>
        <begin position="506"/>
        <end position="649"/>
    </location>
</feature>
<dbReference type="SUPFAM" id="SSF51126">
    <property type="entry name" value="Pectin lyase-like"/>
    <property type="match status" value="2"/>
</dbReference>
<comment type="caution">
    <text evidence="5">The sequence shown here is derived from an EMBL/GenBank/DDBJ whole genome shotgun (WGS) entry which is preliminary data.</text>
</comment>
<dbReference type="InterPro" id="IPR006626">
    <property type="entry name" value="PbH1"/>
</dbReference>
<evidence type="ECO:0000313" key="5">
    <source>
        <dbReference type="EMBL" id="GMT08751.1"/>
    </source>
</evidence>
<dbReference type="Pfam" id="PF13229">
    <property type="entry name" value="Beta_helix"/>
    <property type="match status" value="3"/>
</dbReference>
<gene>
    <name evidence="5" type="ORF">PFISCL1PPCAC_48</name>
</gene>
<evidence type="ECO:0000256" key="3">
    <source>
        <dbReference type="ARBA" id="ARBA00023157"/>
    </source>
</evidence>
<dbReference type="InterPro" id="IPR051216">
    <property type="entry name" value="Teneurin"/>
</dbReference>
<feature type="domain" description="Right handed beta helix" evidence="4">
    <location>
        <begin position="56"/>
        <end position="145"/>
    </location>
</feature>
<dbReference type="InterPro" id="IPR012334">
    <property type="entry name" value="Pectin_lyas_fold"/>
</dbReference>
<dbReference type="InterPro" id="IPR011050">
    <property type="entry name" value="Pectin_lyase_fold/virulence"/>
</dbReference>
<dbReference type="SMART" id="SM00710">
    <property type="entry name" value="PbH1"/>
    <property type="match status" value="8"/>
</dbReference>
<keyword evidence="6" id="KW-1185">Reference proteome</keyword>
<name>A0AAV5UQL6_9BILA</name>
<dbReference type="Gene3D" id="2.10.25.10">
    <property type="entry name" value="Laminin"/>
    <property type="match status" value="1"/>
</dbReference>
<evidence type="ECO:0000313" key="6">
    <source>
        <dbReference type="Proteomes" id="UP001432322"/>
    </source>
</evidence>